<dbReference type="GeneID" id="77931906"/>
<gene>
    <name evidence="1" type="primary">29</name>
    <name evidence="1" type="ORF">SEA_PERSISTENCE_29</name>
</gene>
<keyword evidence="2" id="KW-1185">Reference proteome</keyword>
<reference evidence="1" key="1">
    <citation type="submission" date="2021-03" db="EMBL/GenBank/DDBJ databases">
        <authorList>
            <person name="Pedlow M.R."/>
            <person name="Nance H.A."/>
            <person name="Bradley A.M."/>
            <person name="Brown C.A."/>
            <person name="Channell S.A."/>
            <person name="Forbes A.M."/>
            <person name="Lovell B."/>
            <person name="Mcdonald B.E."/>
            <person name="Silva M.B."/>
            <person name="White G.J."/>
            <person name="Zack K.M."/>
            <person name="Garlena R.A."/>
            <person name="Russell D.A."/>
            <person name="Jacobs-Sera D."/>
            <person name="Hatfull G.F."/>
        </authorList>
    </citation>
    <scope>NUCLEOTIDE SEQUENCE</scope>
</reference>
<protein>
    <recommendedName>
        <fullName evidence="3">Tail protein</fullName>
    </recommendedName>
</protein>
<name>A0A8F3IM08_9CAUD</name>
<evidence type="ECO:0000313" key="2">
    <source>
        <dbReference type="Proteomes" id="UP000693837"/>
    </source>
</evidence>
<dbReference type="RefSeq" id="YP_010656030.1">
    <property type="nucleotide sequence ID" value="NC_070834.1"/>
</dbReference>
<dbReference type="KEGG" id="vg:77931906"/>
<sequence>MTVVRVLIQKPADGGTVPAAGELRWQPTRRRVVPADGLSPAAIVLPEPIPPVALVAGAADVDVEPSTGDWVWQVIEAFDGARPKRRYLAVPDVSSVDYADLAEVDPATLNPSPSLEPAWAAPLAEVAAGTVTPDPDHPGFYLIGA</sequence>
<evidence type="ECO:0000313" key="1">
    <source>
        <dbReference type="EMBL" id="QWY79659.1"/>
    </source>
</evidence>
<dbReference type="Proteomes" id="UP000693837">
    <property type="component" value="Segment"/>
</dbReference>
<dbReference type="EMBL" id="MW712719">
    <property type="protein sequence ID" value="QWY79659.1"/>
    <property type="molecule type" value="Genomic_DNA"/>
</dbReference>
<evidence type="ECO:0008006" key="3">
    <source>
        <dbReference type="Google" id="ProtNLM"/>
    </source>
</evidence>
<proteinExistence type="predicted"/>
<organism evidence="1 2">
    <name type="scientific">Arthrobacter phage Persistence</name>
    <dbReference type="NCBI Taxonomy" id="2836007"/>
    <lineage>
        <taxon>Viruses</taxon>
        <taxon>Duplodnaviria</taxon>
        <taxon>Heunggongvirae</taxon>
        <taxon>Uroviricota</taxon>
        <taxon>Caudoviricetes</taxon>
        <taxon>Persistencevirus</taxon>
        <taxon>Persistencevirus persistence</taxon>
    </lineage>
</organism>
<accession>A0A8F3IM08</accession>